<dbReference type="AlphaFoldDB" id="A0A1J4JYY4"/>
<dbReference type="InterPro" id="IPR036770">
    <property type="entry name" value="Ankyrin_rpt-contain_sf"/>
</dbReference>
<dbReference type="Pfam" id="PF12796">
    <property type="entry name" value="Ank_2"/>
    <property type="match status" value="2"/>
</dbReference>
<proteinExistence type="predicted"/>
<dbReference type="VEuPathDB" id="TrichDB:TRFO_30360"/>
<evidence type="ECO:0000313" key="4">
    <source>
        <dbReference type="EMBL" id="OHT02477.1"/>
    </source>
</evidence>
<evidence type="ECO:0000256" key="1">
    <source>
        <dbReference type="ARBA" id="ARBA00022737"/>
    </source>
</evidence>
<dbReference type="SMART" id="SM00248">
    <property type="entry name" value="ANK"/>
    <property type="match status" value="8"/>
</dbReference>
<name>A0A1J4JYY4_9EUKA</name>
<keyword evidence="1" id="KW-0677">Repeat</keyword>
<dbReference type="GeneID" id="94842012"/>
<keyword evidence="2 3" id="KW-0040">ANK repeat</keyword>
<protein>
    <submittedName>
        <fullName evidence="4">Uncharacterized protein</fullName>
    </submittedName>
</protein>
<dbReference type="Proteomes" id="UP000179807">
    <property type="component" value="Unassembled WGS sequence"/>
</dbReference>
<accession>A0A1J4JYY4</accession>
<feature type="repeat" description="ANK" evidence="3">
    <location>
        <begin position="43"/>
        <end position="75"/>
    </location>
</feature>
<dbReference type="PROSITE" id="PS50088">
    <property type="entry name" value="ANK_REPEAT"/>
    <property type="match status" value="1"/>
</dbReference>
<dbReference type="EMBL" id="MLAK01000865">
    <property type="protein sequence ID" value="OHT02477.1"/>
    <property type="molecule type" value="Genomic_DNA"/>
</dbReference>
<evidence type="ECO:0000256" key="2">
    <source>
        <dbReference type="ARBA" id="ARBA00023043"/>
    </source>
</evidence>
<dbReference type="RefSeq" id="XP_068355613.1">
    <property type="nucleotide sequence ID" value="XM_068507308.1"/>
</dbReference>
<dbReference type="SUPFAM" id="SSF48403">
    <property type="entry name" value="Ankyrin repeat"/>
    <property type="match status" value="2"/>
</dbReference>
<organism evidence="4 5">
    <name type="scientific">Tritrichomonas foetus</name>
    <dbReference type="NCBI Taxonomy" id="1144522"/>
    <lineage>
        <taxon>Eukaryota</taxon>
        <taxon>Metamonada</taxon>
        <taxon>Parabasalia</taxon>
        <taxon>Tritrichomonadida</taxon>
        <taxon>Tritrichomonadidae</taxon>
        <taxon>Tritrichomonas</taxon>
    </lineage>
</organism>
<gene>
    <name evidence="4" type="ORF">TRFO_30360</name>
</gene>
<sequence length="522" mass="59922">MNELRCSSPLHLACEAGNSKILNYLLQCHIKDLVGDRESLDEHSKTPLICACQNGSLKCVEYLVKYGVKLDKSGRKYVPLIEAAAAGFVDIVAYLLKCRGVKIDRRNSQNVTATMAATAYVHCDIVELLLKNKAIKKHNNQEIGELFLLACGKLNMKLIEIIDKNIEVPYSTLSEPPTHYGEYRHRVHFYSNHDYTWGDKFMQQACILENIELCQFLLKKNVNFNKVNFAMNVQSTWSPFMDFITQNGLDFAKIEGIPLISCAIASGNIKNIKVMVEKGVKLDKKIIEDRDFISHALNKPKYDILAYLLSFKPKLTISKFDFNRVVEAYQREKHNVKGSKVASQCLKIFELLLEYNTDSEQSSNFHEERIANAVQSSVSNNCMEIVEILDKQGVDFTKYNYSYDRLSFKDALPMLKFLESKGYKFENTSEYNKKAIPIKSVLNGAPEVIQFLLKYTKNEDILELNYGHGNIVDFCLDRNYHEIMLAVFNKLGHIVNPKYRNPQVLKKWILRSNLPELIEYVQ</sequence>
<dbReference type="PANTHER" id="PTHR24198">
    <property type="entry name" value="ANKYRIN REPEAT AND PROTEIN KINASE DOMAIN-CONTAINING PROTEIN"/>
    <property type="match status" value="1"/>
</dbReference>
<dbReference type="InterPro" id="IPR002110">
    <property type="entry name" value="Ankyrin_rpt"/>
</dbReference>
<evidence type="ECO:0000256" key="3">
    <source>
        <dbReference type="PROSITE-ProRule" id="PRU00023"/>
    </source>
</evidence>
<reference evidence="4" key="1">
    <citation type="submission" date="2016-10" db="EMBL/GenBank/DDBJ databases">
        <authorList>
            <person name="Benchimol M."/>
            <person name="Almeida L.G."/>
            <person name="Vasconcelos A.T."/>
            <person name="Perreira-Neves A."/>
            <person name="Rosa I.A."/>
            <person name="Tasca T."/>
            <person name="Bogo M.R."/>
            <person name="de Souza W."/>
        </authorList>
    </citation>
    <scope>NUCLEOTIDE SEQUENCE [LARGE SCALE GENOMIC DNA]</scope>
    <source>
        <strain evidence="4">K</strain>
    </source>
</reference>
<dbReference type="PANTHER" id="PTHR24198:SF165">
    <property type="entry name" value="ANKYRIN REPEAT-CONTAINING PROTEIN-RELATED"/>
    <property type="match status" value="1"/>
</dbReference>
<dbReference type="OrthoDB" id="426293at2759"/>
<evidence type="ECO:0000313" key="5">
    <source>
        <dbReference type="Proteomes" id="UP000179807"/>
    </source>
</evidence>
<keyword evidence="5" id="KW-1185">Reference proteome</keyword>
<comment type="caution">
    <text evidence="4">The sequence shown here is derived from an EMBL/GenBank/DDBJ whole genome shotgun (WGS) entry which is preliminary data.</text>
</comment>
<dbReference type="Gene3D" id="1.25.40.20">
    <property type="entry name" value="Ankyrin repeat-containing domain"/>
    <property type="match status" value="2"/>
</dbReference>